<protein>
    <recommendedName>
        <fullName evidence="3">ArsR family transcriptional regulator</fullName>
    </recommendedName>
</protein>
<comment type="caution">
    <text evidence="1">The sequence shown here is derived from an EMBL/GenBank/DDBJ whole genome shotgun (WGS) entry which is preliminary data.</text>
</comment>
<dbReference type="SUPFAM" id="SSF101898">
    <property type="entry name" value="NHL repeat"/>
    <property type="match status" value="1"/>
</dbReference>
<reference evidence="1 2" key="1">
    <citation type="submission" date="2020-08" db="EMBL/GenBank/DDBJ databases">
        <title>Sequencing the genomes of 1000 actinobacteria strains.</title>
        <authorList>
            <person name="Klenk H.-P."/>
        </authorList>
    </citation>
    <scope>NUCLEOTIDE SEQUENCE [LARGE SCALE GENOMIC DNA]</scope>
    <source>
        <strain evidence="1 2">DSM 45258</strain>
    </source>
</reference>
<keyword evidence="2" id="KW-1185">Reference proteome</keyword>
<dbReference type="RefSeq" id="WP_183377475.1">
    <property type="nucleotide sequence ID" value="NZ_BDDI01000010.1"/>
</dbReference>
<dbReference type="PANTHER" id="PTHR35340">
    <property type="entry name" value="PQQ ENZYME REPEAT PROTEIN-RELATED"/>
    <property type="match status" value="1"/>
</dbReference>
<organism evidence="1 2">
    <name type="scientific">Hoyosella altamirensis</name>
    <dbReference type="NCBI Taxonomy" id="616997"/>
    <lineage>
        <taxon>Bacteria</taxon>
        <taxon>Bacillati</taxon>
        <taxon>Actinomycetota</taxon>
        <taxon>Actinomycetes</taxon>
        <taxon>Mycobacteriales</taxon>
        <taxon>Hoyosellaceae</taxon>
        <taxon>Hoyosella</taxon>
    </lineage>
</organism>
<dbReference type="InterPro" id="IPR053143">
    <property type="entry name" value="Arylsulfate_ST"/>
</dbReference>
<dbReference type="AlphaFoldDB" id="A0A839RK19"/>
<dbReference type="SUPFAM" id="SSF50998">
    <property type="entry name" value="Quinoprotein alcohol dehydrogenase-like"/>
    <property type="match status" value="1"/>
</dbReference>
<dbReference type="InterPro" id="IPR039535">
    <property type="entry name" value="ASST-like"/>
</dbReference>
<accession>A0A839RK19</accession>
<gene>
    <name evidence="1" type="ORF">FHU29_001083</name>
</gene>
<evidence type="ECO:0008006" key="3">
    <source>
        <dbReference type="Google" id="ProtNLM"/>
    </source>
</evidence>
<dbReference type="Pfam" id="PF14269">
    <property type="entry name" value="Arylsulfotran_2"/>
    <property type="match status" value="1"/>
</dbReference>
<dbReference type="Proteomes" id="UP000567922">
    <property type="component" value="Unassembled WGS sequence"/>
</dbReference>
<evidence type="ECO:0000313" key="1">
    <source>
        <dbReference type="EMBL" id="MBB3036649.1"/>
    </source>
</evidence>
<name>A0A839RK19_9ACTN</name>
<dbReference type="InterPro" id="IPR011047">
    <property type="entry name" value="Quinoprotein_ADH-like_sf"/>
</dbReference>
<sequence>MESATDGYILLVPRVRGDREEDDPHSGLLIIDADGEPVWTRRFDGDIYANDLTLQTFRGEPVLTYWQGESFEPGWGEGEYIILNGRYEEVARVSMGDGLNADFHDLIITPRDTALMMAYPRTEGDPPIRSSALQEVDIETGEVLFAWDALDHVDTDESDYPVPEDEERAWDYFHINSVDEDADGNLLISARHTHALYKIDRETGGIMWTLGGKNSDFTLGAGVEFRYQHDARWLPDGRISLLDNVSSEAEEEGASRALILQLDEETMHAELVAEMANPDNVVSATQANHQVLPNGHSFVGWGSRPSLTEFGPDGKVKRHMVFPSNMFSYRALLGDWVGEPEYPPAVSATIRQSGTVSVAMSWNGATEVVRWRVLAGAEPDALDVIKAVPRDGFETETTIDGEPRFVRVQALDITGEVLTESEVLPVSPF</sequence>
<proteinExistence type="predicted"/>
<dbReference type="PANTHER" id="PTHR35340:SF5">
    <property type="entry name" value="ASST-DOMAIN-CONTAINING PROTEIN"/>
    <property type="match status" value="1"/>
</dbReference>
<evidence type="ECO:0000313" key="2">
    <source>
        <dbReference type="Proteomes" id="UP000567922"/>
    </source>
</evidence>
<dbReference type="EMBL" id="JACHWS010000001">
    <property type="protein sequence ID" value="MBB3036649.1"/>
    <property type="molecule type" value="Genomic_DNA"/>
</dbReference>